<dbReference type="PANTHER" id="PTHR22911">
    <property type="entry name" value="ACYL-MALONYL CONDENSING ENZYME-RELATED"/>
    <property type="match status" value="1"/>
</dbReference>
<proteinExistence type="inferred from homology"/>
<evidence type="ECO:0000256" key="3">
    <source>
        <dbReference type="ARBA" id="ARBA00022448"/>
    </source>
</evidence>
<dbReference type="EMBL" id="JBHSGU010000005">
    <property type="protein sequence ID" value="MFC4701111.1"/>
    <property type="molecule type" value="Genomic_DNA"/>
</dbReference>
<evidence type="ECO:0000259" key="9">
    <source>
        <dbReference type="Pfam" id="PF00892"/>
    </source>
</evidence>
<evidence type="ECO:0000256" key="1">
    <source>
        <dbReference type="ARBA" id="ARBA00004651"/>
    </source>
</evidence>
<dbReference type="Proteomes" id="UP001595897">
    <property type="component" value="Unassembled WGS sequence"/>
</dbReference>
<evidence type="ECO:0000256" key="6">
    <source>
        <dbReference type="ARBA" id="ARBA00022989"/>
    </source>
</evidence>
<dbReference type="InterPro" id="IPR000620">
    <property type="entry name" value="EamA_dom"/>
</dbReference>
<dbReference type="RefSeq" id="WP_382409608.1">
    <property type="nucleotide sequence ID" value="NZ_JBHSGU010000005.1"/>
</dbReference>
<feature type="transmembrane region" description="Helical" evidence="8">
    <location>
        <begin position="170"/>
        <end position="190"/>
    </location>
</feature>
<protein>
    <submittedName>
        <fullName evidence="10">EamA family transporter RarD</fullName>
    </submittedName>
</protein>
<keyword evidence="11" id="KW-1185">Reference proteome</keyword>
<evidence type="ECO:0000256" key="2">
    <source>
        <dbReference type="ARBA" id="ARBA00007362"/>
    </source>
</evidence>
<dbReference type="SUPFAM" id="SSF103481">
    <property type="entry name" value="Multidrug resistance efflux transporter EmrE"/>
    <property type="match status" value="2"/>
</dbReference>
<name>A0ABV9LX48_9ALTE</name>
<dbReference type="InterPro" id="IPR037185">
    <property type="entry name" value="EmrE-like"/>
</dbReference>
<comment type="similarity">
    <text evidence="2">Belongs to the EamA transporter family.</text>
</comment>
<gene>
    <name evidence="10" type="primary">rarD</name>
    <name evidence="10" type="ORF">ACFO4O_13135</name>
</gene>
<feature type="transmembrane region" description="Helical" evidence="8">
    <location>
        <begin position="235"/>
        <end position="252"/>
    </location>
</feature>
<feature type="transmembrane region" description="Helical" evidence="8">
    <location>
        <begin position="258"/>
        <end position="278"/>
    </location>
</feature>
<keyword evidence="7 8" id="KW-0472">Membrane</keyword>
<dbReference type="Pfam" id="PF00892">
    <property type="entry name" value="EamA"/>
    <property type="match status" value="1"/>
</dbReference>
<dbReference type="NCBIfam" id="TIGR00688">
    <property type="entry name" value="rarD"/>
    <property type="match status" value="1"/>
</dbReference>
<feature type="transmembrane region" description="Helical" evidence="8">
    <location>
        <begin position="95"/>
        <end position="112"/>
    </location>
</feature>
<reference evidence="11" key="1">
    <citation type="journal article" date="2019" name="Int. J. Syst. Evol. Microbiol.">
        <title>The Global Catalogue of Microorganisms (GCM) 10K type strain sequencing project: providing services to taxonomists for standard genome sequencing and annotation.</title>
        <authorList>
            <consortium name="The Broad Institute Genomics Platform"/>
            <consortium name="The Broad Institute Genome Sequencing Center for Infectious Disease"/>
            <person name="Wu L."/>
            <person name="Ma J."/>
        </authorList>
    </citation>
    <scope>NUCLEOTIDE SEQUENCE [LARGE SCALE GENOMIC DNA]</scope>
    <source>
        <strain evidence="11">KACC 12507</strain>
    </source>
</reference>
<evidence type="ECO:0000256" key="8">
    <source>
        <dbReference type="SAM" id="Phobius"/>
    </source>
</evidence>
<feature type="domain" description="EamA" evidence="9">
    <location>
        <begin position="2"/>
        <end position="135"/>
    </location>
</feature>
<feature type="transmembrane region" description="Helical" evidence="8">
    <location>
        <begin position="34"/>
        <end position="51"/>
    </location>
</feature>
<organism evidence="10 11">
    <name type="scientific">Glaciecola siphonariae</name>
    <dbReference type="NCBI Taxonomy" id="521012"/>
    <lineage>
        <taxon>Bacteria</taxon>
        <taxon>Pseudomonadati</taxon>
        <taxon>Pseudomonadota</taxon>
        <taxon>Gammaproteobacteria</taxon>
        <taxon>Alteromonadales</taxon>
        <taxon>Alteromonadaceae</taxon>
        <taxon>Glaciecola</taxon>
    </lineage>
</organism>
<comment type="caution">
    <text evidence="10">The sequence shown here is derived from an EMBL/GenBank/DDBJ whole genome shotgun (WGS) entry which is preliminary data.</text>
</comment>
<keyword evidence="5 8" id="KW-0812">Transmembrane</keyword>
<evidence type="ECO:0000256" key="4">
    <source>
        <dbReference type="ARBA" id="ARBA00022475"/>
    </source>
</evidence>
<keyword evidence="4" id="KW-1003">Cell membrane</keyword>
<keyword evidence="6 8" id="KW-1133">Transmembrane helix</keyword>
<evidence type="ECO:0000256" key="5">
    <source>
        <dbReference type="ARBA" id="ARBA00022692"/>
    </source>
</evidence>
<dbReference type="InterPro" id="IPR004626">
    <property type="entry name" value="RarD"/>
</dbReference>
<feature type="transmembrane region" description="Helical" evidence="8">
    <location>
        <begin position="202"/>
        <end position="223"/>
    </location>
</feature>
<feature type="transmembrane region" description="Helical" evidence="8">
    <location>
        <begin position="142"/>
        <end position="158"/>
    </location>
</feature>
<evidence type="ECO:0000256" key="7">
    <source>
        <dbReference type="ARBA" id="ARBA00023136"/>
    </source>
</evidence>
<feature type="transmembrane region" description="Helical" evidence="8">
    <location>
        <begin position="119"/>
        <end position="136"/>
    </location>
</feature>
<evidence type="ECO:0000313" key="10">
    <source>
        <dbReference type="EMBL" id="MFC4701111.1"/>
    </source>
</evidence>
<feature type="transmembrane region" description="Helical" evidence="8">
    <location>
        <begin position="63"/>
        <end position="83"/>
    </location>
</feature>
<comment type="subcellular location">
    <subcellularLocation>
        <location evidence="1">Cell membrane</location>
        <topology evidence="1">Multi-pass membrane protein</topology>
    </subcellularLocation>
</comment>
<evidence type="ECO:0000313" key="11">
    <source>
        <dbReference type="Proteomes" id="UP001595897"/>
    </source>
</evidence>
<sequence>MLFAVAAYSMWGIAPLYFKALTHIPAPEILMHRVVWSVLVLLILIAGLKHFSKVSTALKSKRVVLTLFAAGILLAGNWLLFIWAVNNDFLLEASLGYFINPLINVFLGRVFLGERLRTVQKIAVGLAVVGVGILVVSYGQPPYVALTLAFSFSIYGLLRKQVSVDSMPGLFIETSMMLPAALIYWAFFATVTADFSANEASLNYLLLFAGVLTTAPLLCFTAAARRIKYSTLGMFQYIGPSIMFGLATLVYHEPLSDARLTTFAMVWTALAIFTYDSLNHYRKSKRVPKPV</sequence>
<dbReference type="PANTHER" id="PTHR22911:SF137">
    <property type="entry name" value="SOLUTE CARRIER FAMILY 35 MEMBER G2-RELATED"/>
    <property type="match status" value="1"/>
</dbReference>
<accession>A0ABV9LX48</accession>
<keyword evidence="3" id="KW-0813">Transport</keyword>